<name>A0AAX6MRQ1_9PEZI</name>
<keyword evidence="5" id="KW-1185">Reference proteome</keyword>
<comment type="caution">
    <text evidence="4">The sequence shown here is derived from an EMBL/GenBank/DDBJ whole genome shotgun (WGS) entry which is preliminary data.</text>
</comment>
<feature type="region of interest" description="Disordered" evidence="2">
    <location>
        <begin position="120"/>
        <end position="204"/>
    </location>
</feature>
<feature type="domain" description="Zn(2)-C6 fungal-type" evidence="3">
    <location>
        <begin position="40"/>
        <end position="65"/>
    </location>
</feature>
<dbReference type="InterPro" id="IPR001138">
    <property type="entry name" value="Zn2Cys6_DnaBD"/>
</dbReference>
<dbReference type="CDD" id="cd00067">
    <property type="entry name" value="GAL4"/>
    <property type="match status" value="1"/>
</dbReference>
<dbReference type="EMBL" id="JBANMG010000003">
    <property type="protein sequence ID" value="KAK6955295.1"/>
    <property type="molecule type" value="Genomic_DNA"/>
</dbReference>
<accession>A0AAX6MRQ1</accession>
<evidence type="ECO:0000313" key="5">
    <source>
        <dbReference type="Proteomes" id="UP001369815"/>
    </source>
</evidence>
<dbReference type="Proteomes" id="UP001369815">
    <property type="component" value="Unassembled WGS sequence"/>
</dbReference>
<dbReference type="InterPro" id="IPR036864">
    <property type="entry name" value="Zn2-C6_fun-type_DNA-bd_sf"/>
</dbReference>
<sequence length="204" mass="22031">MEPRNLKKLAPAPASSSSGETPPQISMSVPGPRRNLTRNAKCDGNRPTCGRCQKASDTCLYEVNKRDIGRLQLLSDYDAAKLQNFEVVFGVLQNGTDYQATELFSQIRLGDSIETLASTLNPSVSRPSGSLPSEQAAFASNSDSAAMHSGSEDPSMAAESQSFMDLLLDRDGRSQPTDDIDHESQIIQDGIHPYVPDSTQPDGQ</sequence>
<evidence type="ECO:0000259" key="3">
    <source>
        <dbReference type="Pfam" id="PF00172"/>
    </source>
</evidence>
<dbReference type="GO" id="GO:0000981">
    <property type="term" value="F:DNA-binding transcription factor activity, RNA polymerase II-specific"/>
    <property type="evidence" value="ECO:0007669"/>
    <property type="project" value="InterPro"/>
</dbReference>
<dbReference type="SUPFAM" id="SSF57701">
    <property type="entry name" value="Zn2/Cys6 DNA-binding domain"/>
    <property type="match status" value="1"/>
</dbReference>
<dbReference type="Pfam" id="PF00172">
    <property type="entry name" value="Zn_clus"/>
    <property type="match status" value="1"/>
</dbReference>
<reference evidence="4 5" key="1">
    <citation type="journal article" date="2024" name="Front Chem Biol">
        <title>Unveiling the potential of Daldinia eschscholtzii MFLUCC 19-0629 through bioactivity and bioinformatics studies for enhanced sustainable agriculture production.</title>
        <authorList>
            <person name="Brooks S."/>
            <person name="Weaver J.A."/>
            <person name="Klomchit A."/>
            <person name="Alharthi S.A."/>
            <person name="Onlamun T."/>
            <person name="Nurani R."/>
            <person name="Vong T.K."/>
            <person name="Alberti F."/>
            <person name="Greco C."/>
        </authorList>
    </citation>
    <scope>NUCLEOTIDE SEQUENCE [LARGE SCALE GENOMIC DNA]</scope>
    <source>
        <strain evidence="4">MFLUCC 19-0629</strain>
    </source>
</reference>
<dbReference type="InterPro" id="IPR053187">
    <property type="entry name" value="Notoamide_regulator"/>
</dbReference>
<feature type="region of interest" description="Disordered" evidence="2">
    <location>
        <begin position="1"/>
        <end position="46"/>
    </location>
</feature>
<gene>
    <name evidence="4" type="ORF">Daesc_002928</name>
</gene>
<evidence type="ECO:0000256" key="2">
    <source>
        <dbReference type="SAM" id="MobiDB-lite"/>
    </source>
</evidence>
<dbReference type="AlphaFoldDB" id="A0AAX6MRQ1"/>
<dbReference type="GO" id="GO:0008270">
    <property type="term" value="F:zinc ion binding"/>
    <property type="evidence" value="ECO:0007669"/>
    <property type="project" value="InterPro"/>
</dbReference>
<feature type="compositionally biased region" description="Polar residues" evidence="2">
    <location>
        <begin position="120"/>
        <end position="144"/>
    </location>
</feature>
<dbReference type="PANTHER" id="PTHR47256">
    <property type="entry name" value="ZN(II)2CYS6 TRANSCRIPTION FACTOR (EUROFUNG)-RELATED"/>
    <property type="match status" value="1"/>
</dbReference>
<organism evidence="4 5">
    <name type="scientific">Daldinia eschscholtzii</name>
    <dbReference type="NCBI Taxonomy" id="292717"/>
    <lineage>
        <taxon>Eukaryota</taxon>
        <taxon>Fungi</taxon>
        <taxon>Dikarya</taxon>
        <taxon>Ascomycota</taxon>
        <taxon>Pezizomycotina</taxon>
        <taxon>Sordariomycetes</taxon>
        <taxon>Xylariomycetidae</taxon>
        <taxon>Xylariales</taxon>
        <taxon>Hypoxylaceae</taxon>
        <taxon>Daldinia</taxon>
    </lineage>
</organism>
<dbReference type="PANTHER" id="PTHR47256:SF1">
    <property type="entry name" value="ZN(II)2CYS6 TRANSCRIPTION FACTOR (EUROFUNG)"/>
    <property type="match status" value="1"/>
</dbReference>
<dbReference type="Gene3D" id="4.10.240.10">
    <property type="entry name" value="Zn(2)-C6 fungal-type DNA-binding domain"/>
    <property type="match status" value="1"/>
</dbReference>
<evidence type="ECO:0000256" key="1">
    <source>
        <dbReference type="ARBA" id="ARBA00023242"/>
    </source>
</evidence>
<protein>
    <recommendedName>
        <fullName evidence="3">Zn(2)-C6 fungal-type domain-containing protein</fullName>
    </recommendedName>
</protein>
<evidence type="ECO:0000313" key="4">
    <source>
        <dbReference type="EMBL" id="KAK6955295.1"/>
    </source>
</evidence>
<proteinExistence type="predicted"/>
<keyword evidence="1" id="KW-0539">Nucleus</keyword>